<dbReference type="CDD" id="cd06225">
    <property type="entry name" value="HAMP"/>
    <property type="match status" value="1"/>
</dbReference>
<dbReference type="InterPro" id="IPR004090">
    <property type="entry name" value="Chemotax_Me-accpt_rcpt"/>
</dbReference>
<evidence type="ECO:0000313" key="11">
    <source>
        <dbReference type="Proteomes" id="UP000008070"/>
    </source>
</evidence>
<dbReference type="GeneID" id="72988119"/>
<dbReference type="PANTHER" id="PTHR32089:SF112">
    <property type="entry name" value="LYSOZYME-LIKE PROTEIN-RELATED"/>
    <property type="match status" value="1"/>
</dbReference>
<dbReference type="Gene3D" id="1.10.287.950">
    <property type="entry name" value="Methyl-accepting chemotaxis protein"/>
    <property type="match status" value="1"/>
</dbReference>
<dbReference type="Pfam" id="PF12729">
    <property type="entry name" value="4HB_MCP_1"/>
    <property type="match status" value="1"/>
</dbReference>
<name>A0A2P9HBF5_METED</name>
<dbReference type="GO" id="GO:0004888">
    <property type="term" value="F:transmembrane signaling receptor activity"/>
    <property type="evidence" value="ECO:0007669"/>
    <property type="project" value="InterPro"/>
</dbReference>
<dbReference type="InterPro" id="IPR003660">
    <property type="entry name" value="HAMP_dom"/>
</dbReference>
<evidence type="ECO:0000259" key="9">
    <source>
        <dbReference type="PROSITE" id="PS50885"/>
    </source>
</evidence>
<dbReference type="Pfam" id="PF00015">
    <property type="entry name" value="MCPsignal"/>
    <property type="match status" value="1"/>
</dbReference>
<dbReference type="SUPFAM" id="SSF58104">
    <property type="entry name" value="Methyl-accepting chemotaxis protein (MCP) signaling domain"/>
    <property type="match status" value="1"/>
</dbReference>
<keyword evidence="6" id="KW-0472">Membrane</keyword>
<feature type="domain" description="Methyl-accepting transducer" evidence="7">
    <location>
        <begin position="307"/>
        <end position="543"/>
    </location>
</feature>
<dbReference type="PROSITE" id="PS50111">
    <property type="entry name" value="CHEMOTAXIS_TRANSDUC_2"/>
    <property type="match status" value="1"/>
</dbReference>
<dbReference type="PANTHER" id="PTHR32089">
    <property type="entry name" value="METHYL-ACCEPTING CHEMOTAXIS PROTEIN MCPB"/>
    <property type="match status" value="1"/>
</dbReference>
<dbReference type="RefSeq" id="WP_041357413.1">
    <property type="nucleotide sequence ID" value="NC_012988.1"/>
</dbReference>
<evidence type="ECO:0000256" key="6">
    <source>
        <dbReference type="SAM" id="Phobius"/>
    </source>
</evidence>
<evidence type="ECO:0000256" key="3">
    <source>
        <dbReference type="ARBA" id="ARBA00023224"/>
    </source>
</evidence>
<dbReference type="SMART" id="SM00283">
    <property type="entry name" value="MA"/>
    <property type="match status" value="1"/>
</dbReference>
<keyword evidence="2" id="KW-1003">Cell membrane</keyword>
<feature type="domain" description="HAMP" evidence="9">
    <location>
        <begin position="214"/>
        <end position="267"/>
    </location>
</feature>
<gene>
    <name evidence="10" type="ORF">METD_I0852</name>
</gene>
<accession>A0A2P9HBF5</accession>
<keyword evidence="2" id="KW-0997">Cell inner membrane</keyword>
<keyword evidence="6" id="KW-0812">Transmembrane</keyword>
<dbReference type="Gene3D" id="1.10.8.500">
    <property type="entry name" value="HAMP domain in histidine kinase"/>
    <property type="match status" value="1"/>
</dbReference>
<reference evidence="11" key="1">
    <citation type="journal article" date="2009" name="PLoS ONE">
        <title>Methylobacterium genome sequences: a reference blueprint to investigate microbial metabolism of C1 compounds from natural and industrial sources.</title>
        <authorList>
            <person name="Vuilleumier S."/>
            <person name="Chistoserdova L."/>
            <person name="Lee M.-C."/>
            <person name="Bringel F."/>
            <person name="Lajus A."/>
            <person name="Zhou Y."/>
            <person name="Gourion B."/>
            <person name="Barbe V."/>
            <person name="Chang J."/>
            <person name="Cruveiller S."/>
            <person name="Dossat C."/>
            <person name="Gillett W."/>
            <person name="Gruffaz C."/>
            <person name="Haugen E."/>
            <person name="Hourcade E."/>
            <person name="Levy R."/>
            <person name="Mangenot S."/>
            <person name="Muller E."/>
            <person name="Nadalig T."/>
            <person name="Pagni M."/>
            <person name="Penny C."/>
            <person name="Peyraud R."/>
            <person name="Robinson D.G."/>
            <person name="Roche D."/>
            <person name="Rouy Z."/>
            <person name="Saenampechek C."/>
            <person name="Salvignol G."/>
            <person name="Vallenet D."/>
            <person name="Wu Z."/>
            <person name="Marx C.J."/>
            <person name="Vorholt J.A."/>
            <person name="Olson M.V."/>
            <person name="Kaul R."/>
            <person name="Weissenbach J."/>
            <person name="Medigue C."/>
            <person name="Lidstrom M.E."/>
        </authorList>
    </citation>
    <scope>NUCLEOTIDE SEQUENCE [LARGE SCALE GENOMIC DNA]</scope>
    <source>
        <strain evidence="11">DSM 6343 / CIP 106787 / DM4</strain>
    </source>
</reference>
<comment type="subcellular location">
    <subcellularLocation>
        <location evidence="1">Cell inner membrane</location>
        <topology evidence="1">Multi-pass membrane protein</topology>
    </subcellularLocation>
</comment>
<dbReference type="AlphaFoldDB" id="A0A2P9HBF5"/>
<dbReference type="PRINTS" id="PR00260">
    <property type="entry name" value="CHEMTRNSDUCR"/>
</dbReference>
<keyword evidence="6" id="KW-1133">Transmembrane helix</keyword>
<dbReference type="Pfam" id="PF00672">
    <property type="entry name" value="HAMP"/>
    <property type="match status" value="1"/>
</dbReference>
<feature type="domain" description="T-SNARE coiled-coil homology" evidence="8">
    <location>
        <begin position="459"/>
        <end position="521"/>
    </location>
</feature>
<evidence type="ECO:0000256" key="2">
    <source>
        <dbReference type="ARBA" id="ARBA00022519"/>
    </source>
</evidence>
<organism evidence="10 11">
    <name type="scientific">Methylorubrum extorquens (strain DSM 6343 / CIP 106787 / DM4)</name>
    <name type="common">Methylobacterium extorquens</name>
    <dbReference type="NCBI Taxonomy" id="661410"/>
    <lineage>
        <taxon>Bacteria</taxon>
        <taxon>Pseudomonadati</taxon>
        <taxon>Pseudomonadota</taxon>
        <taxon>Alphaproteobacteria</taxon>
        <taxon>Hyphomicrobiales</taxon>
        <taxon>Methylobacteriaceae</taxon>
        <taxon>Methylorubrum</taxon>
    </lineage>
</organism>
<evidence type="ECO:0000256" key="1">
    <source>
        <dbReference type="ARBA" id="ARBA00004429"/>
    </source>
</evidence>
<evidence type="ECO:0000259" key="7">
    <source>
        <dbReference type="PROSITE" id="PS50111"/>
    </source>
</evidence>
<dbReference type="InterPro" id="IPR000727">
    <property type="entry name" value="T_SNARE_dom"/>
</dbReference>
<dbReference type="GO" id="GO:0007165">
    <property type="term" value="P:signal transduction"/>
    <property type="evidence" value="ECO:0007669"/>
    <property type="project" value="UniProtKB-KW"/>
</dbReference>
<comment type="similarity">
    <text evidence="4">Belongs to the methyl-accepting chemotaxis (MCP) protein family.</text>
</comment>
<dbReference type="SMART" id="SM00304">
    <property type="entry name" value="HAMP"/>
    <property type="match status" value="1"/>
</dbReference>
<dbReference type="GO" id="GO:0006935">
    <property type="term" value="P:chemotaxis"/>
    <property type="evidence" value="ECO:0007669"/>
    <property type="project" value="InterPro"/>
</dbReference>
<evidence type="ECO:0000313" key="10">
    <source>
        <dbReference type="EMBL" id="SPK01969.1"/>
    </source>
</evidence>
<dbReference type="PROSITE" id="PS50192">
    <property type="entry name" value="T_SNARE"/>
    <property type="match status" value="1"/>
</dbReference>
<sequence length="563" mass="59017">MKQFNNLKLLSKLAIPALILVAVAGGLVLMANSSMGTLSSTAQKIVDVNTARVIDIMQIAIAVDEAAINEKNIIIETEGAALKKQYEIYKEHRQTAFSTIDRVIGVSSTPERRAINESIKADLVAYFAAADRSVALGMKNENEAASKVSNNDVRPARRKIAQSVTARIGVNIKELETAKQQAAETAASAAASLIVTAVAGLTFAIGLLGLIAIYGVTRPLNVMTDAMGRLASGDLEVAVLGTERKDEVGSLARSLQVFKDNAITARRLSAEQEVENAAKMRRAERLDQITKSFEHNVSALTQGLAGASTEMEATAQSMAGVAQQTTQQTVIVAGAAEETSANVQTVAAATEEMSASVHEIVQQVSQSARIAGRAVENAQRTDATVRRLASTAERISAFVSVIANIASQTNLLALNATIEAARAGEAGRGFAVVATEVKELAGQTSKATNEIGERITEIQAATQEAVTDIEAISRIIAEMSSYAASIAAAMEEQGAATQEITRNVQEAAKGTEQVTINISGVREGAGQTGAAASQVLSAAQELSRHSESLTQEVGSFLANVKAA</sequence>
<proteinExistence type="inferred from homology"/>
<dbReference type="EMBL" id="FP103042">
    <property type="protein sequence ID" value="SPK01969.1"/>
    <property type="molecule type" value="Genomic_DNA"/>
</dbReference>
<dbReference type="Proteomes" id="UP000008070">
    <property type="component" value="Chromosome"/>
</dbReference>
<dbReference type="PROSITE" id="PS50885">
    <property type="entry name" value="HAMP"/>
    <property type="match status" value="1"/>
</dbReference>
<dbReference type="InterPro" id="IPR024478">
    <property type="entry name" value="HlyB_4HB_MCP"/>
</dbReference>
<evidence type="ECO:0000256" key="5">
    <source>
        <dbReference type="PROSITE-ProRule" id="PRU00284"/>
    </source>
</evidence>
<protein>
    <submittedName>
        <fullName evidence="10">Methyl-accepting chemotaxis protein</fullName>
    </submittedName>
</protein>
<evidence type="ECO:0000259" key="8">
    <source>
        <dbReference type="PROSITE" id="PS50192"/>
    </source>
</evidence>
<dbReference type="InterPro" id="IPR004089">
    <property type="entry name" value="MCPsignal_dom"/>
</dbReference>
<evidence type="ECO:0000256" key="4">
    <source>
        <dbReference type="ARBA" id="ARBA00029447"/>
    </source>
</evidence>
<keyword evidence="3 5" id="KW-0807">Transducer</keyword>
<dbReference type="GO" id="GO:0005886">
    <property type="term" value="C:plasma membrane"/>
    <property type="evidence" value="ECO:0007669"/>
    <property type="project" value="UniProtKB-SubCell"/>
</dbReference>
<feature type="transmembrane region" description="Helical" evidence="6">
    <location>
        <begin position="189"/>
        <end position="214"/>
    </location>
</feature>